<dbReference type="Proteomes" id="UP000622890">
    <property type="component" value="Unassembled WGS sequence"/>
</dbReference>
<evidence type="ECO:0000313" key="3">
    <source>
        <dbReference type="EMBL" id="MBK4735599.1"/>
    </source>
</evidence>
<dbReference type="RefSeq" id="WP_200592382.1">
    <property type="nucleotide sequence ID" value="NZ_JAEPBG010000005.1"/>
</dbReference>
<gene>
    <name evidence="3" type="ORF">JJB74_13330</name>
</gene>
<evidence type="ECO:0000313" key="4">
    <source>
        <dbReference type="Proteomes" id="UP000622890"/>
    </source>
</evidence>
<name>A0A934SZJ8_9BURK</name>
<dbReference type="InterPro" id="IPR002201">
    <property type="entry name" value="Glyco_trans_9"/>
</dbReference>
<dbReference type="Pfam" id="PF01075">
    <property type="entry name" value="Glyco_transf_9"/>
    <property type="match status" value="1"/>
</dbReference>
<organism evidence="3 4">
    <name type="scientific">Noviherbaspirillum pedocola</name>
    <dbReference type="NCBI Taxonomy" id="2801341"/>
    <lineage>
        <taxon>Bacteria</taxon>
        <taxon>Pseudomonadati</taxon>
        <taxon>Pseudomonadota</taxon>
        <taxon>Betaproteobacteria</taxon>
        <taxon>Burkholderiales</taxon>
        <taxon>Oxalobacteraceae</taxon>
        <taxon>Noviherbaspirillum</taxon>
    </lineage>
</organism>
<accession>A0A934SZJ8</accession>
<dbReference type="Gene3D" id="3.40.50.2000">
    <property type="entry name" value="Glycogen Phosphorylase B"/>
    <property type="match status" value="2"/>
</dbReference>
<evidence type="ECO:0000256" key="2">
    <source>
        <dbReference type="ARBA" id="ARBA00022679"/>
    </source>
</evidence>
<dbReference type="SUPFAM" id="SSF53756">
    <property type="entry name" value="UDP-Glycosyltransferase/glycogen phosphorylase"/>
    <property type="match status" value="1"/>
</dbReference>
<reference evidence="3" key="1">
    <citation type="submission" date="2021-01" db="EMBL/GenBank/DDBJ databases">
        <title>Genome sequence of strain Noviherbaspirillum sp. DKR-6.</title>
        <authorList>
            <person name="Chaudhary D.K."/>
        </authorList>
    </citation>
    <scope>NUCLEOTIDE SEQUENCE</scope>
    <source>
        <strain evidence="3">DKR-6</strain>
    </source>
</reference>
<dbReference type="AlphaFoldDB" id="A0A934SZJ8"/>
<dbReference type="EMBL" id="JAEPBG010000005">
    <property type="protein sequence ID" value="MBK4735599.1"/>
    <property type="molecule type" value="Genomic_DNA"/>
</dbReference>
<keyword evidence="1" id="KW-0328">Glycosyltransferase</keyword>
<dbReference type="PANTHER" id="PTHR30160:SF1">
    <property type="entry name" value="LIPOPOLYSACCHARIDE 1,2-N-ACETYLGLUCOSAMINETRANSFERASE-RELATED"/>
    <property type="match status" value="1"/>
</dbReference>
<dbReference type="GO" id="GO:0005829">
    <property type="term" value="C:cytosol"/>
    <property type="evidence" value="ECO:0007669"/>
    <property type="project" value="TreeGrafter"/>
</dbReference>
<dbReference type="GO" id="GO:0009244">
    <property type="term" value="P:lipopolysaccharide core region biosynthetic process"/>
    <property type="evidence" value="ECO:0007669"/>
    <property type="project" value="TreeGrafter"/>
</dbReference>
<dbReference type="InterPro" id="IPR051199">
    <property type="entry name" value="LPS_LOS_Heptosyltrfase"/>
</dbReference>
<evidence type="ECO:0000256" key="1">
    <source>
        <dbReference type="ARBA" id="ARBA00022676"/>
    </source>
</evidence>
<dbReference type="GO" id="GO:0008713">
    <property type="term" value="F:ADP-heptose-lipopolysaccharide heptosyltransferase activity"/>
    <property type="evidence" value="ECO:0007669"/>
    <property type="project" value="TreeGrafter"/>
</dbReference>
<dbReference type="PANTHER" id="PTHR30160">
    <property type="entry name" value="TETRAACYLDISACCHARIDE 4'-KINASE-RELATED"/>
    <property type="match status" value="1"/>
</dbReference>
<sequence length="370" mass="40152">MSAWNEARNLLCVRLDYLGDVLMCTPALRALKQSVPGRRITLLGSGGGAAVAPHVPEIDEVIPYAAPWMKHGGPHDIGIDIAMVERLQERAFDGAVIFTTYSQSALPAAMLCYLAGIPLRIAHCRENPYRLLSDWIPETEPQQTVRHEVRRQLDLVAAIGCTAADERMSFTVRPEESEWARRQLALLGIEDGQAWVLMHPGASAASRRYPPAHWATAARRIVGELGLPVVFSGGAGEAELIDGIRAECGVPTQSLAGQATLGQLGGLIRLANVMVANNTGPAHMAAAIGTPLVDLYAQTNLQHTPWRVESRVLYHEVPCRNCYKSVCPEGHHNCLAKVSPGRVVDAVRELIALPELQEVTPSPPRGSRAY</sequence>
<comment type="caution">
    <text evidence="3">The sequence shown here is derived from an EMBL/GenBank/DDBJ whole genome shotgun (WGS) entry which is preliminary data.</text>
</comment>
<keyword evidence="4" id="KW-1185">Reference proteome</keyword>
<keyword evidence="2" id="KW-0808">Transferase</keyword>
<proteinExistence type="predicted"/>
<dbReference type="CDD" id="cd03789">
    <property type="entry name" value="GT9_LPS_heptosyltransferase"/>
    <property type="match status" value="1"/>
</dbReference>
<protein>
    <submittedName>
        <fullName evidence="3">Glycosyltransferase family 9 protein</fullName>
    </submittedName>
</protein>